<dbReference type="InterPro" id="IPR051572">
    <property type="entry name" value="VTC_Complex_Subunit"/>
</dbReference>
<keyword evidence="5" id="KW-0808">Transferase</keyword>
<comment type="subcellular location">
    <subcellularLocation>
        <location evidence="2">Vacuole membrane</location>
        <topology evidence="2">Multi-pass membrane protein</topology>
    </subcellularLocation>
</comment>
<reference evidence="20" key="1">
    <citation type="journal article" date="2018" name="Nat. Microbiol.">
        <title>Leveraging single-cell genomics to expand the fungal tree of life.</title>
        <authorList>
            <person name="Ahrendt S.R."/>
            <person name="Quandt C.A."/>
            <person name="Ciobanu D."/>
            <person name="Clum A."/>
            <person name="Salamov A."/>
            <person name="Andreopoulos B."/>
            <person name="Cheng J.F."/>
            <person name="Woyke T."/>
            <person name="Pelin A."/>
            <person name="Henrissat B."/>
            <person name="Reynolds N.K."/>
            <person name="Benny G.L."/>
            <person name="Smith M.E."/>
            <person name="James T.Y."/>
            <person name="Grigoriev I.V."/>
        </authorList>
    </citation>
    <scope>NUCLEOTIDE SEQUENCE [LARGE SCALE GENOMIC DNA]</scope>
    <source>
        <strain evidence="20">ATCC 52028</strain>
    </source>
</reference>
<evidence type="ECO:0000256" key="14">
    <source>
        <dbReference type="ARBA" id="ARBA00081313"/>
    </source>
</evidence>
<evidence type="ECO:0000259" key="18">
    <source>
        <dbReference type="PROSITE" id="PS51382"/>
    </source>
</evidence>
<evidence type="ECO:0000256" key="1">
    <source>
        <dbReference type="ARBA" id="ARBA00001936"/>
    </source>
</evidence>
<accession>A0A4P9X8H4</accession>
<dbReference type="CDD" id="cd07751">
    <property type="entry name" value="PolyPPase_VTC4_like"/>
    <property type="match status" value="1"/>
</dbReference>
<evidence type="ECO:0000256" key="10">
    <source>
        <dbReference type="ARBA" id="ARBA00061390"/>
    </source>
</evidence>
<keyword evidence="6 17" id="KW-0812">Transmembrane</keyword>
<protein>
    <recommendedName>
        <fullName evidence="11">Vacuolar transporter chaperone complex subunit 4</fullName>
        <ecNumber evidence="3">2.7.4.1</ecNumber>
    </recommendedName>
    <alternativeName>
        <fullName evidence="13">Polyphosphate kinase</fullName>
    </alternativeName>
    <alternativeName>
        <fullName evidence="12">SPX-dependent polyphosphate polymerase VTC subunit 4</fullName>
    </alternativeName>
    <alternativeName>
        <fullName evidence="14">Vacuolar membrane polyphosphate polymerase catalytic subunit</fullName>
    </alternativeName>
</protein>
<evidence type="ECO:0000256" key="4">
    <source>
        <dbReference type="ARBA" id="ARBA00022554"/>
    </source>
</evidence>
<dbReference type="OrthoDB" id="6493944at2759"/>
<dbReference type="GO" id="GO:0000329">
    <property type="term" value="C:fungal-type vacuole membrane"/>
    <property type="evidence" value="ECO:0007669"/>
    <property type="project" value="TreeGrafter"/>
</dbReference>
<evidence type="ECO:0000256" key="5">
    <source>
        <dbReference type="ARBA" id="ARBA00022679"/>
    </source>
</evidence>
<evidence type="ECO:0000256" key="2">
    <source>
        <dbReference type="ARBA" id="ARBA00004128"/>
    </source>
</evidence>
<feature type="domain" description="SPX" evidence="18">
    <location>
        <begin position="1"/>
        <end position="147"/>
    </location>
</feature>
<name>A0A4P9X8H4_9FUNG</name>
<dbReference type="EMBL" id="ML014167">
    <property type="protein sequence ID" value="RKP01597.1"/>
    <property type="molecule type" value="Genomic_DNA"/>
</dbReference>
<dbReference type="AlphaFoldDB" id="A0A4P9X8H4"/>
<evidence type="ECO:0000313" key="20">
    <source>
        <dbReference type="Proteomes" id="UP000274922"/>
    </source>
</evidence>
<dbReference type="STRING" id="1555241.A0A4P9X8H4"/>
<dbReference type="GO" id="GO:0033254">
    <property type="term" value="C:vacuolar transporter chaperone complex"/>
    <property type="evidence" value="ECO:0007669"/>
    <property type="project" value="TreeGrafter"/>
</dbReference>
<evidence type="ECO:0000256" key="3">
    <source>
        <dbReference type="ARBA" id="ARBA00012960"/>
    </source>
</evidence>
<comment type="similarity">
    <text evidence="10">Belongs to the VTC4 family.</text>
</comment>
<feature type="region of interest" description="Disordered" evidence="16">
    <location>
        <begin position="499"/>
        <end position="553"/>
    </location>
</feature>
<proteinExistence type="inferred from homology"/>
<keyword evidence="8 17" id="KW-0472">Membrane</keyword>
<dbReference type="PROSITE" id="PS51382">
    <property type="entry name" value="SPX"/>
    <property type="match status" value="1"/>
</dbReference>
<comment type="catalytic activity">
    <reaction evidence="9">
        <text>[phosphate](n) + ATP = [phosphate](n+1) + ADP</text>
        <dbReference type="Rhea" id="RHEA:19573"/>
        <dbReference type="Rhea" id="RHEA-COMP:9859"/>
        <dbReference type="Rhea" id="RHEA-COMP:14280"/>
        <dbReference type="ChEBI" id="CHEBI:16838"/>
        <dbReference type="ChEBI" id="CHEBI:30616"/>
        <dbReference type="ChEBI" id="CHEBI:456216"/>
        <dbReference type="EC" id="2.7.4.1"/>
    </reaction>
    <physiologicalReaction direction="left-to-right" evidence="9">
        <dbReference type="Rhea" id="RHEA:19574"/>
    </physiologicalReaction>
</comment>
<evidence type="ECO:0000256" key="12">
    <source>
        <dbReference type="ARBA" id="ARBA00075894"/>
    </source>
</evidence>
<dbReference type="Proteomes" id="UP000274922">
    <property type="component" value="Unassembled WGS sequence"/>
</dbReference>
<dbReference type="FunFam" id="3.20.100.30:FF:000001">
    <property type="entry name" value="Vacuolar transporter chaperone 4"/>
    <property type="match status" value="1"/>
</dbReference>
<gene>
    <name evidence="19" type="ORF">CXG81DRAFT_11792</name>
</gene>
<dbReference type="CDD" id="cd14480">
    <property type="entry name" value="SPX_VTC2_like"/>
    <property type="match status" value="1"/>
</dbReference>
<feature type="transmembrane region" description="Helical" evidence="17">
    <location>
        <begin position="620"/>
        <end position="640"/>
    </location>
</feature>
<dbReference type="InterPro" id="IPR042267">
    <property type="entry name" value="VTC_sf"/>
</dbReference>
<evidence type="ECO:0000256" key="15">
    <source>
        <dbReference type="SAM" id="Coils"/>
    </source>
</evidence>
<dbReference type="GO" id="GO:0006799">
    <property type="term" value="P:polyphosphate biosynthetic process"/>
    <property type="evidence" value="ECO:0007669"/>
    <property type="project" value="UniProtKB-ARBA"/>
</dbReference>
<feature type="coiled-coil region" evidence="15">
    <location>
        <begin position="84"/>
        <end position="118"/>
    </location>
</feature>
<feature type="transmembrane region" description="Helical" evidence="17">
    <location>
        <begin position="647"/>
        <end position="666"/>
    </location>
</feature>
<dbReference type="PANTHER" id="PTHR46140">
    <property type="entry name" value="VACUOLAR TRANSPORTER CHAPERONE 1-RELATED"/>
    <property type="match status" value="1"/>
</dbReference>
<comment type="cofactor">
    <cofactor evidence="1">
        <name>Mn(2+)</name>
        <dbReference type="ChEBI" id="CHEBI:29035"/>
    </cofactor>
</comment>
<evidence type="ECO:0000256" key="16">
    <source>
        <dbReference type="SAM" id="MobiDB-lite"/>
    </source>
</evidence>
<dbReference type="EC" id="2.7.4.1" evidence="3"/>
<keyword evidence="20" id="KW-1185">Reference proteome</keyword>
<dbReference type="InterPro" id="IPR004331">
    <property type="entry name" value="SPX_dom"/>
</dbReference>
<evidence type="ECO:0000256" key="11">
    <source>
        <dbReference type="ARBA" id="ARBA00067464"/>
    </source>
</evidence>
<evidence type="ECO:0000256" key="7">
    <source>
        <dbReference type="ARBA" id="ARBA00022989"/>
    </source>
</evidence>
<dbReference type="PANTHER" id="PTHR46140:SF1">
    <property type="entry name" value="VACUOLAR TRANSPORTER CHAPERONE COMPLEX SUBUNIT 4-RELATED"/>
    <property type="match status" value="1"/>
</dbReference>
<keyword evidence="4" id="KW-0926">Vacuole</keyword>
<sequence>MKFGEQLKANLLPAWRFYYMDYDDLKASLNGGKHGEAFTEKDEAAFVEKLERELDRVADFRHIKGDELIRRVQHCEATATSILQDKTSEQVEENETALQRLQQEIECITAEVTELSRFVRLNYSGFMKILKKHDKRTSYKLKPMFMVRLSSRPFYVEPFDAVILRLSHLFDTVRHRGRRDADVAAAEAAQVASSGQFVRRTTKYWVHPDNVTEVKCLILQYLPVLVFNAGRGRNPDPAISSVYFDNASFELYNGRLEKTEGAQAIRVRWYGGMDQTEMFVERKTHHEDWTGETSVKTRFAIKEKYVNAYLKGEYDLEHSLAKDIAKGRRTEEQVAQTRELAQEVQQTIAEKNLRPMLRTFYNRTAFQLPGDARVRISLDTDLAMIREDDGIEDDGVTRAGDNWRRMDIGSTVDSFKNLPASEICRFPYAVLEVKLQTQTGATPPDWVTALTESDLVEACPKFGKFVHGIATLLESRVSLLPFWLPQMDDALRERTFHGFGGAPAGADAASRGRRARPWRRSGSQPRGGGAEDASGLLDSDGDDDADVDDDDEGAARPLLSHWLRRRRAERDAGGSMAGSLAGSASNLSTRGRAVTAATRKRIATPVRVEPKVFFANERTFLSWLHFCIVLGSLALGLLNFGDTAGKLAGVVFTGVAMLFMAYALWIYQWRAQKIRAREAGGYDDRIGPTVLVCVLFVAIMLNFYFKFVAEPEMAGLMYSLAVKGRPL</sequence>
<evidence type="ECO:0000313" key="19">
    <source>
        <dbReference type="EMBL" id="RKP01597.1"/>
    </source>
</evidence>
<organism evidence="19 20">
    <name type="scientific">Caulochytrium protostelioides</name>
    <dbReference type="NCBI Taxonomy" id="1555241"/>
    <lineage>
        <taxon>Eukaryota</taxon>
        <taxon>Fungi</taxon>
        <taxon>Fungi incertae sedis</taxon>
        <taxon>Chytridiomycota</taxon>
        <taxon>Chytridiomycota incertae sedis</taxon>
        <taxon>Chytridiomycetes</taxon>
        <taxon>Caulochytriales</taxon>
        <taxon>Caulochytriaceae</taxon>
        <taxon>Caulochytrium</taxon>
    </lineage>
</organism>
<evidence type="ECO:0000256" key="17">
    <source>
        <dbReference type="SAM" id="Phobius"/>
    </source>
</evidence>
<evidence type="ECO:0000256" key="6">
    <source>
        <dbReference type="ARBA" id="ARBA00022692"/>
    </source>
</evidence>
<dbReference type="GO" id="GO:0008976">
    <property type="term" value="F:polyphosphate kinase activity"/>
    <property type="evidence" value="ECO:0007669"/>
    <property type="project" value="UniProtKB-EC"/>
</dbReference>
<keyword evidence="15" id="KW-0175">Coiled coil</keyword>
<keyword evidence="7 17" id="KW-1133">Transmembrane helix</keyword>
<dbReference type="InterPro" id="IPR003807">
    <property type="entry name" value="DUF202"/>
</dbReference>
<dbReference type="Gene3D" id="3.20.100.30">
    <property type="entry name" value="VTC, catalytic tunnel domain"/>
    <property type="match status" value="1"/>
</dbReference>
<dbReference type="Pfam" id="PF09359">
    <property type="entry name" value="VTC"/>
    <property type="match status" value="1"/>
</dbReference>
<dbReference type="Pfam" id="PF02656">
    <property type="entry name" value="DUF202"/>
    <property type="match status" value="1"/>
</dbReference>
<feature type="transmembrane region" description="Helical" evidence="17">
    <location>
        <begin position="686"/>
        <end position="705"/>
    </location>
</feature>
<feature type="compositionally biased region" description="Acidic residues" evidence="16">
    <location>
        <begin position="539"/>
        <end position="552"/>
    </location>
</feature>
<evidence type="ECO:0000256" key="9">
    <source>
        <dbReference type="ARBA" id="ARBA00050204"/>
    </source>
</evidence>
<dbReference type="InterPro" id="IPR018966">
    <property type="entry name" value="VTC_domain"/>
</dbReference>
<evidence type="ECO:0000256" key="13">
    <source>
        <dbReference type="ARBA" id="ARBA00080494"/>
    </source>
</evidence>
<evidence type="ECO:0000256" key="8">
    <source>
        <dbReference type="ARBA" id="ARBA00023136"/>
    </source>
</evidence>